<evidence type="ECO:0000256" key="2">
    <source>
        <dbReference type="SAM" id="Phobius"/>
    </source>
</evidence>
<dbReference type="OrthoDB" id="9151209at2"/>
<dbReference type="InterPro" id="IPR014717">
    <property type="entry name" value="Transl_elong_EF1B/ribsomal_bS6"/>
</dbReference>
<dbReference type="EMBL" id="BATL01000026">
    <property type="protein sequence ID" value="GAD75507.1"/>
    <property type="molecule type" value="Genomic_DNA"/>
</dbReference>
<proteinExistence type="predicted"/>
<evidence type="ECO:0000313" key="3">
    <source>
        <dbReference type="EMBL" id="GAD75507.1"/>
    </source>
</evidence>
<protein>
    <recommendedName>
        <fullName evidence="5">MSHA biogenesis protein MshJ</fullName>
    </recommendedName>
</protein>
<dbReference type="GO" id="GO:0015628">
    <property type="term" value="P:protein secretion by the type II secretion system"/>
    <property type="evidence" value="ECO:0007669"/>
    <property type="project" value="InterPro"/>
</dbReference>
<dbReference type="Gene3D" id="3.30.70.60">
    <property type="match status" value="1"/>
</dbReference>
<keyword evidence="2" id="KW-1133">Transmembrane helix</keyword>
<keyword evidence="2" id="KW-0472">Membrane</keyword>
<evidence type="ECO:0000256" key="1">
    <source>
        <dbReference type="SAM" id="Coils"/>
    </source>
</evidence>
<dbReference type="InterPro" id="IPR007690">
    <property type="entry name" value="T2SS_GspM"/>
</dbReference>
<accession>U3AQE2</accession>
<dbReference type="Pfam" id="PF04612">
    <property type="entry name" value="T2SSM"/>
    <property type="match status" value="1"/>
</dbReference>
<evidence type="ECO:0000313" key="4">
    <source>
        <dbReference type="Proteomes" id="UP000016567"/>
    </source>
</evidence>
<evidence type="ECO:0008006" key="5">
    <source>
        <dbReference type="Google" id="ProtNLM"/>
    </source>
</evidence>
<reference evidence="3 4" key="1">
    <citation type="submission" date="2013-09" db="EMBL/GenBank/DDBJ databases">
        <title>Whole genome shotgun sequence of Vibrio azureus NBRC 104587.</title>
        <authorList>
            <person name="Isaki S."/>
            <person name="Hosoyama A."/>
            <person name="Numata M."/>
            <person name="Hashimoto M."/>
            <person name="Hosoyama Y."/>
            <person name="Tsuchikane K."/>
            <person name="Noguchi M."/>
            <person name="Hirakata S."/>
            <person name="Ichikawa N."/>
            <person name="Ohji S."/>
            <person name="Yamazoe A."/>
            <person name="Fujita N."/>
        </authorList>
    </citation>
    <scope>NUCLEOTIDE SEQUENCE [LARGE SCALE GENOMIC DNA]</scope>
    <source>
        <strain evidence="3 4">NBRC 104587</strain>
    </source>
</reference>
<gene>
    <name evidence="3" type="ORF">VAZ01S_026_00130</name>
</gene>
<comment type="caution">
    <text evidence="3">The sequence shown here is derived from an EMBL/GenBank/DDBJ whole genome shotgun (WGS) entry which is preliminary data.</text>
</comment>
<dbReference type="GO" id="GO:0015627">
    <property type="term" value="C:type II protein secretion system complex"/>
    <property type="evidence" value="ECO:0007669"/>
    <property type="project" value="InterPro"/>
</dbReference>
<dbReference type="eggNOG" id="COG3167">
    <property type="taxonomic scope" value="Bacteria"/>
</dbReference>
<dbReference type="RefSeq" id="WP_021709266.1">
    <property type="nucleotide sequence ID" value="NZ_BAOB01000053.1"/>
</dbReference>
<dbReference type="Proteomes" id="UP000016567">
    <property type="component" value="Unassembled WGS sequence"/>
</dbReference>
<organism evidence="3 4">
    <name type="scientific">Vibrio azureus NBRC 104587</name>
    <dbReference type="NCBI Taxonomy" id="1219077"/>
    <lineage>
        <taxon>Bacteria</taxon>
        <taxon>Pseudomonadati</taxon>
        <taxon>Pseudomonadota</taxon>
        <taxon>Gammaproteobacteria</taxon>
        <taxon>Vibrionales</taxon>
        <taxon>Vibrionaceae</taxon>
        <taxon>Vibrio</taxon>
    </lineage>
</organism>
<name>U3AQE2_9VIBR</name>
<keyword evidence="4" id="KW-1185">Reference proteome</keyword>
<feature type="transmembrane region" description="Helical" evidence="2">
    <location>
        <begin position="21"/>
        <end position="40"/>
    </location>
</feature>
<dbReference type="AlphaFoldDB" id="U3AQE2"/>
<keyword evidence="2" id="KW-0812">Transmembrane</keyword>
<keyword evidence="1" id="KW-0175">Coiled coil</keyword>
<sequence>MIEFLSSFEGRFDDMTPREKVLILLCGQVIVMMLIYSFVLEPKISEFNNNQRLLDNLKLTNQTTESNILVTQAKLNKNPNAEVDQAIKELRAESNRLSEKLEGVVEHLVSPSQMASVLEDVLAQQSGIYLLSLQTLPTEAITEKGEESKYSGYFVHPVRMELSGDYFTIANYLAMLEKLPVSYYWRSFHYKVEDYPKAKLVLEAYTLGAREEFIGG</sequence>
<feature type="coiled-coil region" evidence="1">
    <location>
        <begin position="80"/>
        <end position="107"/>
    </location>
</feature>
<dbReference type="STRING" id="1219077.VAZ01S_026_00130"/>